<proteinExistence type="predicted"/>
<sequence>MMAADTDGKISSRLLTRDCTNCRNAIDELEKKLDAQGDILTAALASCFCFDFVWPSSDVQYVIKVFHCADFTPLGHGASSFEWPFAAHIRFNRSRSVLKICLTFLWKKESTRFVAFPEGTYSYIASRSF</sequence>
<evidence type="ECO:0000313" key="1">
    <source>
        <dbReference type="EMBL" id="KAL2622812.1"/>
    </source>
</evidence>
<organism evidence="1 2">
    <name type="scientific">Riccia fluitans</name>
    <dbReference type="NCBI Taxonomy" id="41844"/>
    <lineage>
        <taxon>Eukaryota</taxon>
        <taxon>Viridiplantae</taxon>
        <taxon>Streptophyta</taxon>
        <taxon>Embryophyta</taxon>
        <taxon>Marchantiophyta</taxon>
        <taxon>Marchantiopsida</taxon>
        <taxon>Marchantiidae</taxon>
        <taxon>Marchantiales</taxon>
        <taxon>Ricciaceae</taxon>
        <taxon>Riccia</taxon>
    </lineage>
</organism>
<dbReference type="Proteomes" id="UP001605036">
    <property type="component" value="Unassembled WGS sequence"/>
</dbReference>
<keyword evidence="2" id="KW-1185">Reference proteome</keyword>
<gene>
    <name evidence="1" type="ORF">R1flu_003017</name>
</gene>
<accession>A0ABD1Y7S6</accession>
<name>A0ABD1Y7S6_9MARC</name>
<reference evidence="1 2" key="1">
    <citation type="submission" date="2024-09" db="EMBL/GenBank/DDBJ databases">
        <title>Chromosome-scale assembly of Riccia fluitans.</title>
        <authorList>
            <person name="Paukszto L."/>
            <person name="Sawicki J."/>
            <person name="Karawczyk K."/>
            <person name="Piernik-Szablinska J."/>
            <person name="Szczecinska M."/>
            <person name="Mazdziarz M."/>
        </authorList>
    </citation>
    <scope>NUCLEOTIDE SEQUENCE [LARGE SCALE GENOMIC DNA]</scope>
    <source>
        <strain evidence="1">Rf_01</strain>
        <tissue evidence="1">Aerial parts of the thallus</tissue>
    </source>
</reference>
<comment type="caution">
    <text evidence="1">The sequence shown here is derived from an EMBL/GenBank/DDBJ whole genome shotgun (WGS) entry which is preliminary data.</text>
</comment>
<evidence type="ECO:0000313" key="2">
    <source>
        <dbReference type="Proteomes" id="UP001605036"/>
    </source>
</evidence>
<dbReference type="EMBL" id="JBHFFA010000006">
    <property type="protein sequence ID" value="KAL2622812.1"/>
    <property type="molecule type" value="Genomic_DNA"/>
</dbReference>
<dbReference type="AlphaFoldDB" id="A0ABD1Y7S6"/>
<protein>
    <submittedName>
        <fullName evidence="1">Uncharacterized protein</fullName>
    </submittedName>
</protein>